<proteinExistence type="predicted"/>
<protein>
    <recommendedName>
        <fullName evidence="1">Schlafen AlbA-2 domain-containing protein</fullName>
    </recommendedName>
</protein>
<gene>
    <name evidence="2" type="ORF">BMT55_09090</name>
</gene>
<dbReference type="InterPro" id="IPR016024">
    <property type="entry name" value="ARM-type_fold"/>
</dbReference>
<sequence>MRYVDDVVREVLSNMPNECNFIDYKQIPYKKEKYADFIKDVLAFLNCIESLDRDKFIIIGVENERLRKIGLKLDMPDDAAFQDLLDKISPRPCVSTGTISFENLDFGYICIPKTNNLRPYATSHSYPSNNPIVNAGTYYIRKGSKNTIADRYDLEKIFSLQNQELPILPSLKEETSREYSADLALFALIGGWNHTNHFDKEIIEKFIQEPYDSWIIRIKDVLQGEGSYINFHKNIWSTKGRETLIRNMKNSYYDYIFDDLQAVIVEVLSERNPKFDLRADERWLSKFYDKNTKYSTQLRTGLAEALPILSSMTDIFPNSSRVMLEDIISNTVHTILDTKNWEVWAGLEWYLPALAEAAPAVFIKSIEENILAVKQLFKETENDIVSRTYSGGLTRAIELVAWDPENFVHVCCVIVEVMNSEDSKEQSNLVNILSKILLPWRPQTLAPVSKRETVVKILLNEYADIGWKLLMKLIPGVITTTSSTYKPKWRTTVLDEVDHKITNLDYYLQNEIFLNLSIEYAESDSQRLIDLINVLDNISDDWRVKFLNVICADSIVARDDEYKYIIWERLSTVINRHKRYNHTDWAFSDIDIKRMEIMRDKVEPKALNVKNRIFFKSSRYDLFFSEDSKENSKQIFSFQVEAIKEILPTGLIELFKFNSEIEDSYSLGFCFGKVDQSSISCNDVFVFLDIKDSKKIDFIRGFVVGKYQLCGFDWIEEVAFQVMDKFQKAIIFAAMPFYIDTWILVENIMGDEQEEYWNLVDALPYQAVGLDDAIQKLIEFGCPIKAIDCITYQIDEGMRVPSDLAFKALTDATEELNGQRSVALYNTRKIIRYLQKQEGVAERELVRIEWMYLAIMGEEGLTPVTLERKLATEPAFFNEILCLAYKEKGAEKRVLTGKEETIAINAHRLLNSWRIIPGSEAIGELDKQKLTIWIDEMKEMAANSDRLDMGLNVIGGTLYYAPADKDGLWINKNVAELLNKREETIMRDAYTTKIFNERGAHFIDRTGAEEFQLASHYFEKADQLELNNFFRLASSMRELARDYERQGKKYIEE</sequence>
<evidence type="ECO:0000259" key="1">
    <source>
        <dbReference type="Pfam" id="PF04326"/>
    </source>
</evidence>
<dbReference type="InterPro" id="IPR038461">
    <property type="entry name" value="Schlafen_AlbA_2_dom_sf"/>
</dbReference>
<comment type="caution">
    <text evidence="2">The sequence shown here is derived from an EMBL/GenBank/DDBJ whole genome shotgun (WGS) entry which is preliminary data.</text>
</comment>
<evidence type="ECO:0000313" key="3">
    <source>
        <dbReference type="Proteomes" id="UP000236500"/>
    </source>
</evidence>
<name>A0ABX4XML2_9LIST</name>
<dbReference type="Pfam" id="PF04326">
    <property type="entry name" value="SLFN_AlbA_2"/>
    <property type="match status" value="1"/>
</dbReference>
<dbReference type="SUPFAM" id="SSF48371">
    <property type="entry name" value="ARM repeat"/>
    <property type="match status" value="1"/>
</dbReference>
<accession>A0ABX4XML2</accession>
<evidence type="ECO:0000313" key="2">
    <source>
        <dbReference type="EMBL" id="PNP92114.1"/>
    </source>
</evidence>
<dbReference type="InterPro" id="IPR007421">
    <property type="entry name" value="Schlafen_AlbA_2_dom"/>
</dbReference>
<keyword evidence="3" id="KW-1185">Reference proteome</keyword>
<reference evidence="2 3" key="1">
    <citation type="submission" date="2016-11" db="EMBL/GenBank/DDBJ databases">
        <title>Whole Genome Sequence of Listeria newyorkensis.</title>
        <authorList>
            <person name="Frink S."/>
            <person name="Morales C."/>
            <person name="Kiang D."/>
        </authorList>
    </citation>
    <scope>NUCLEOTIDE SEQUENCE [LARGE SCALE GENOMIC DNA]</scope>
    <source>
        <strain evidence="2 3">F1604011-044</strain>
    </source>
</reference>
<dbReference type="Proteomes" id="UP000236500">
    <property type="component" value="Unassembled WGS sequence"/>
</dbReference>
<dbReference type="Gene3D" id="3.30.950.30">
    <property type="entry name" value="Schlafen, AAA domain"/>
    <property type="match status" value="1"/>
</dbReference>
<dbReference type="RefSeq" id="WP_036095054.1">
    <property type="nucleotide sequence ID" value="NZ_BJEY01000011.1"/>
</dbReference>
<dbReference type="EMBL" id="MPDH01000009">
    <property type="protein sequence ID" value="PNP92114.1"/>
    <property type="molecule type" value="Genomic_DNA"/>
</dbReference>
<organism evidence="2 3">
    <name type="scientific">Listeria newyorkensis</name>
    <dbReference type="NCBI Taxonomy" id="1497681"/>
    <lineage>
        <taxon>Bacteria</taxon>
        <taxon>Bacillati</taxon>
        <taxon>Bacillota</taxon>
        <taxon>Bacilli</taxon>
        <taxon>Bacillales</taxon>
        <taxon>Listeriaceae</taxon>
        <taxon>Listeria</taxon>
    </lineage>
</organism>
<feature type="domain" description="Schlafen AlbA-2" evidence="1">
    <location>
        <begin position="18"/>
        <end position="148"/>
    </location>
</feature>